<keyword evidence="5" id="KW-0482">Metalloprotease</keyword>
<keyword evidence="6" id="KW-1185">Reference proteome</keyword>
<dbReference type="AlphaFoldDB" id="A0A4Q2SQ07"/>
<keyword evidence="2" id="KW-0732">Signal</keyword>
<proteinExistence type="predicted"/>
<dbReference type="RefSeq" id="WP_129427724.1">
    <property type="nucleotide sequence ID" value="NZ_SDWV01000016.1"/>
</dbReference>
<dbReference type="PANTHER" id="PTHR41775:SF1">
    <property type="entry name" value="PEPTIDASE M6-LIKE DOMAIN-CONTAINING PROTEIN"/>
    <property type="match status" value="1"/>
</dbReference>
<evidence type="ECO:0000259" key="3">
    <source>
        <dbReference type="Pfam" id="PF05547"/>
    </source>
</evidence>
<keyword evidence="5" id="KW-0378">Hydrolase</keyword>
<dbReference type="NCBIfam" id="TIGR03296">
    <property type="entry name" value="M6dom_TIGR03296"/>
    <property type="match status" value="1"/>
</dbReference>
<feature type="chain" id="PRO_5038947507" evidence="2">
    <location>
        <begin position="22"/>
        <end position="760"/>
    </location>
</feature>
<name>A0A4Q2SQ07_9ACTN</name>
<feature type="domain" description="Immune inhibitor A-like metallopeptidase VEG" evidence="4">
    <location>
        <begin position="576"/>
        <end position="737"/>
    </location>
</feature>
<dbReference type="Pfam" id="PF05547">
    <property type="entry name" value="Peptidase_M6"/>
    <property type="match status" value="1"/>
</dbReference>
<accession>A0A4Q2SQ07</accession>
<dbReference type="InterPro" id="IPR008757">
    <property type="entry name" value="Peptidase_M6-like_domain"/>
</dbReference>
<evidence type="ECO:0000259" key="4">
    <source>
        <dbReference type="Pfam" id="PF20774"/>
    </source>
</evidence>
<dbReference type="Pfam" id="PF20774">
    <property type="entry name" value="InhA-like_VEG"/>
    <property type="match status" value="1"/>
</dbReference>
<dbReference type="EMBL" id="SDWV01000016">
    <property type="protein sequence ID" value="RYC07221.1"/>
    <property type="molecule type" value="Genomic_DNA"/>
</dbReference>
<keyword evidence="5" id="KW-0645">Protease</keyword>
<comment type="caution">
    <text evidence="5">The sequence shown here is derived from an EMBL/GenBank/DDBJ whole genome shotgun (WGS) entry which is preliminary data.</text>
</comment>
<sequence length="760" mass="81891">MKKLATGLLAGTAALALSATALPSAVAVPSHDAPTARDAARAKPDNRPGPLTKKQDRLRAKALAMLDNGSAKLRQRTEGATVNLDPGAASPQFYEFPTDKNDKIWTVLSEFSDVKHDQIPKPDRTLDNSTYWESDFEVPHYEELFNGSGESMKSYYEDLSSGRYSVTNTVEDWVTVPGGLATYGANDVEDVGGSWSFIADTVNAWYAAQIKSGKTAEQVDAYLASLDTWDRYDFNGNGNFNEPDGYIDHFQAVHAGEGEEAGASADAIWSHRWYVNGDDFGTTGPTVGGSQNKLGGARIGTSRLWIGDYTVEPENGGLGVFAHEFGHDLGLPDYYDTNGGDNGTSFWTLMSSGSWLGHGPADQAIGTTPGLMGAEEKLELGWLDYTEVDPGEAYTANLGPSQHTYDDTSTEANESDQAVKVNLPDKKTVTPYTTPPEGTNAWWSGRGDNLNNTLTRSVPSAGKVTVTTAAWYDIEADYDFLYAEYSTDGTNWTKVGTPVDGTSKGKWTKLRYTYNAGGVPSQFRFRYQTDGGLNLAGAFLDEITVGTVTDGAENGDNGWTAKGWKVSTGTETVMSSRYYLLENRQYVGYDQTLDEGPYNFSNGITKPNWVEFFQYRPGLLVWLVDDGFADNNTSTHPGGGAALPVDAFAAPFTYPDGTFPGNRRQPFDATFGIDANPETCLHKEVLVGKGSKQAVQSVAACAPARAQQPAFDDTDALRYWSAANPQNSVKVAGVGVTATVKANNSGFLTVDVVNPATPVG</sequence>
<evidence type="ECO:0000313" key="6">
    <source>
        <dbReference type="Proteomes" id="UP000291101"/>
    </source>
</evidence>
<dbReference type="OrthoDB" id="275270at2"/>
<dbReference type="GO" id="GO:0008237">
    <property type="term" value="F:metallopeptidase activity"/>
    <property type="evidence" value="ECO:0007669"/>
    <property type="project" value="UniProtKB-KW"/>
</dbReference>
<feature type="region of interest" description="Disordered" evidence="1">
    <location>
        <begin position="397"/>
        <end position="416"/>
    </location>
</feature>
<evidence type="ECO:0000256" key="2">
    <source>
        <dbReference type="SAM" id="SignalP"/>
    </source>
</evidence>
<feature type="domain" description="Peptidase M6-like" evidence="3">
    <location>
        <begin position="97"/>
        <end position="372"/>
    </location>
</feature>
<gene>
    <name evidence="5" type="ORF">EUA94_15130</name>
</gene>
<feature type="region of interest" description="Disordered" evidence="1">
    <location>
        <begin position="29"/>
        <end position="54"/>
    </location>
</feature>
<dbReference type="Proteomes" id="UP000291101">
    <property type="component" value="Unassembled WGS sequence"/>
</dbReference>
<reference evidence="5 6" key="1">
    <citation type="submission" date="2019-01" db="EMBL/GenBank/DDBJ databases">
        <title>Novel species of Nocardioides.</title>
        <authorList>
            <person name="Liu Q."/>
            <person name="X Y.-H."/>
        </authorList>
    </citation>
    <scope>NUCLEOTIDE SEQUENCE [LARGE SCALE GENOMIC DNA]</scope>
    <source>
        <strain evidence="5 6">HLT2-9</strain>
    </source>
</reference>
<dbReference type="SUPFAM" id="SSF55486">
    <property type="entry name" value="Metalloproteases ('zincins'), catalytic domain"/>
    <property type="match status" value="1"/>
</dbReference>
<protein>
    <submittedName>
        <fullName evidence="5">M6 family metalloprotease domain-containing protein</fullName>
    </submittedName>
</protein>
<organism evidence="5 6">
    <name type="scientific">Nocardioides zhouii</name>
    <dbReference type="NCBI Taxonomy" id="1168729"/>
    <lineage>
        <taxon>Bacteria</taxon>
        <taxon>Bacillati</taxon>
        <taxon>Actinomycetota</taxon>
        <taxon>Actinomycetes</taxon>
        <taxon>Propionibacteriales</taxon>
        <taxon>Nocardioidaceae</taxon>
        <taxon>Nocardioides</taxon>
    </lineage>
</organism>
<dbReference type="Pfam" id="PF20773">
    <property type="entry name" value="InhA-like_MAM"/>
    <property type="match status" value="1"/>
</dbReference>
<dbReference type="PANTHER" id="PTHR41775">
    <property type="entry name" value="SECRETED PROTEIN-RELATED"/>
    <property type="match status" value="1"/>
</dbReference>
<evidence type="ECO:0000256" key="1">
    <source>
        <dbReference type="SAM" id="MobiDB-lite"/>
    </source>
</evidence>
<dbReference type="InterPro" id="IPR024079">
    <property type="entry name" value="MetalloPept_cat_dom_sf"/>
</dbReference>
<dbReference type="GO" id="GO:0006508">
    <property type="term" value="P:proteolysis"/>
    <property type="evidence" value="ECO:0007669"/>
    <property type="project" value="UniProtKB-KW"/>
</dbReference>
<dbReference type="Gene3D" id="3.40.390.10">
    <property type="entry name" value="Collagenase (Catalytic Domain)"/>
    <property type="match status" value="1"/>
</dbReference>
<feature type="compositionally biased region" description="Basic and acidic residues" evidence="1">
    <location>
        <begin position="34"/>
        <end position="46"/>
    </location>
</feature>
<dbReference type="InterPro" id="IPR048665">
    <property type="entry name" value="InhA-like_VEG"/>
</dbReference>
<feature type="signal peptide" evidence="2">
    <location>
        <begin position="1"/>
        <end position="21"/>
    </location>
</feature>
<evidence type="ECO:0000313" key="5">
    <source>
        <dbReference type="EMBL" id="RYC07221.1"/>
    </source>
</evidence>